<comment type="caution">
    <text evidence="1">The sequence shown here is derived from an EMBL/GenBank/DDBJ whole genome shotgun (WGS) entry which is preliminary data.</text>
</comment>
<accession>A0A374PF83</accession>
<evidence type="ECO:0000313" key="2">
    <source>
        <dbReference type="Proteomes" id="UP000263014"/>
    </source>
</evidence>
<protein>
    <submittedName>
        <fullName evidence="1">Uncharacterized protein</fullName>
    </submittedName>
</protein>
<name>A0A374PF83_9FIRM</name>
<gene>
    <name evidence="1" type="ORF">DXD79_00665</name>
</gene>
<organism evidence="1 2">
    <name type="scientific">Hungatella hathewayi</name>
    <dbReference type="NCBI Taxonomy" id="154046"/>
    <lineage>
        <taxon>Bacteria</taxon>
        <taxon>Bacillati</taxon>
        <taxon>Bacillota</taxon>
        <taxon>Clostridia</taxon>
        <taxon>Lachnospirales</taxon>
        <taxon>Lachnospiraceae</taxon>
        <taxon>Hungatella</taxon>
    </lineage>
</organism>
<dbReference type="AlphaFoldDB" id="A0A374PF83"/>
<dbReference type="EMBL" id="QSON01000001">
    <property type="protein sequence ID" value="RGJ07962.1"/>
    <property type="molecule type" value="Genomic_DNA"/>
</dbReference>
<dbReference type="Proteomes" id="UP000263014">
    <property type="component" value="Unassembled WGS sequence"/>
</dbReference>
<proteinExistence type="predicted"/>
<reference evidence="1 2" key="1">
    <citation type="submission" date="2018-08" db="EMBL/GenBank/DDBJ databases">
        <title>A genome reference for cultivated species of the human gut microbiota.</title>
        <authorList>
            <person name="Zou Y."/>
            <person name="Xue W."/>
            <person name="Luo G."/>
        </authorList>
    </citation>
    <scope>NUCLEOTIDE SEQUENCE [LARGE SCALE GENOMIC DNA]</scope>
    <source>
        <strain evidence="1 2">TM09-12</strain>
    </source>
</reference>
<evidence type="ECO:0000313" key="1">
    <source>
        <dbReference type="EMBL" id="RGJ07962.1"/>
    </source>
</evidence>
<sequence>MILNPVEVFTALDFVCTISASGEDYLLKHQSSQGEDDYYIAPKAVYGEVCLDNMSMAGLMTALKQRYYCTTSKHVVDNTEVERIHVAAPAKRLSGKDNPDNLPLYDRSPIDIVDIEAAARDMGLGKKVKSWKIDYKKFWKDSTYKPNPLLHGLGDFTDTSVRNAISAMGSSPYISSSSPYYGKRKDPSDKTEPRICDDRVIMAIPWRNLVDPDKLTDDVLSQLNTTGGLTINSPWNSGPLGYNKYENMVMGRIPGIFDEKVCAGIYFDVVFEDGTTLACISGDGKGTHLGQLGTANGPVSIWAYDPFCEGYAHLRLKSANIDDRSYISVLELCGYSEHAELHFDYRSKRIKEIITYGIQHLPDEKNQYISWTQKCNMT</sequence>